<keyword evidence="1" id="KW-0812">Transmembrane</keyword>
<sequence length="89" mass="10783">MRISHPVNRTDMIERTFLQYYVNIYCFFIMFVNCVTNNLRIAVSKFMIFADKIIFILLIKTFNELFRAEKVNELSLLVSFLHRPFQFTF</sequence>
<reference evidence="2" key="1">
    <citation type="submission" date="2019-08" db="EMBL/GenBank/DDBJ databases">
        <authorList>
            <person name="Kucharzyk K."/>
            <person name="Murdoch R.W."/>
            <person name="Higgins S."/>
            <person name="Loffler F."/>
        </authorList>
    </citation>
    <scope>NUCLEOTIDE SEQUENCE</scope>
</reference>
<accession>A0A645GS27</accession>
<organism evidence="2">
    <name type="scientific">bioreactor metagenome</name>
    <dbReference type="NCBI Taxonomy" id="1076179"/>
    <lineage>
        <taxon>unclassified sequences</taxon>
        <taxon>metagenomes</taxon>
        <taxon>ecological metagenomes</taxon>
    </lineage>
</organism>
<keyword evidence="1" id="KW-1133">Transmembrane helix</keyword>
<keyword evidence="1" id="KW-0472">Membrane</keyword>
<dbReference type="AlphaFoldDB" id="A0A645GS27"/>
<name>A0A645GS27_9ZZZZ</name>
<protein>
    <submittedName>
        <fullName evidence="2">Uncharacterized protein</fullName>
    </submittedName>
</protein>
<dbReference type="EMBL" id="VSSQ01080473">
    <property type="protein sequence ID" value="MPN29668.1"/>
    <property type="molecule type" value="Genomic_DNA"/>
</dbReference>
<proteinExistence type="predicted"/>
<evidence type="ECO:0000313" key="2">
    <source>
        <dbReference type="EMBL" id="MPN29668.1"/>
    </source>
</evidence>
<comment type="caution">
    <text evidence="2">The sequence shown here is derived from an EMBL/GenBank/DDBJ whole genome shotgun (WGS) entry which is preliminary data.</text>
</comment>
<gene>
    <name evidence="2" type="ORF">SDC9_177121</name>
</gene>
<feature type="transmembrane region" description="Helical" evidence="1">
    <location>
        <begin position="20"/>
        <end position="39"/>
    </location>
</feature>
<evidence type="ECO:0000256" key="1">
    <source>
        <dbReference type="SAM" id="Phobius"/>
    </source>
</evidence>